<dbReference type="EMBL" id="AAMHSF010000001">
    <property type="protein sequence ID" value="EDH4583450.1"/>
    <property type="molecule type" value="Genomic_DNA"/>
</dbReference>
<name>A0A5T6MSB1_SALER</name>
<dbReference type="EMBL" id="AAGDBY010000001">
    <property type="protein sequence ID" value="EBM5890249.1"/>
    <property type="molecule type" value="Genomic_DNA"/>
</dbReference>
<sequence>MLRGELPLWRMGIADNLNLANAVNTGVAALTLHKVRRWTVAVPAVSVLSLYDNLVSPVSWSGNTRRYRALRL</sequence>
<reference evidence="1" key="1">
    <citation type="submission" date="2018-08" db="EMBL/GenBank/DDBJ databases">
        <authorList>
            <consortium name="PulseNet: The National Subtyping Network for Foodborne Disease Surveillance"/>
            <person name="Tarr C.L."/>
            <person name="Trees E."/>
            <person name="Katz L.S."/>
            <person name="Carleton-Romer H.A."/>
            <person name="Stroika S."/>
            <person name="Kucerova Z."/>
            <person name="Roache K.F."/>
            <person name="Sabol A.L."/>
            <person name="Besser J."/>
            <person name="Gerner-Smidt P."/>
        </authorList>
    </citation>
    <scope>NUCLEOTIDE SEQUENCE</scope>
    <source>
        <strain evidence="2">2014K-0489</strain>
        <strain evidence="1">PNUSAS049162</strain>
    </source>
</reference>
<accession>A0A5T6MSB1</accession>
<organism evidence="1">
    <name type="scientific">Salmonella enterica</name>
    <name type="common">Salmonella choleraesuis</name>
    <dbReference type="NCBI Taxonomy" id="28901"/>
    <lineage>
        <taxon>Bacteria</taxon>
        <taxon>Pseudomonadati</taxon>
        <taxon>Pseudomonadota</taxon>
        <taxon>Gammaproteobacteria</taxon>
        <taxon>Enterobacterales</taxon>
        <taxon>Enterobacteriaceae</taxon>
        <taxon>Salmonella</taxon>
    </lineage>
</organism>
<evidence type="ECO:0000313" key="2">
    <source>
        <dbReference type="EMBL" id="EDH4583450.1"/>
    </source>
</evidence>
<evidence type="ECO:0000313" key="1">
    <source>
        <dbReference type="EMBL" id="EBM5890249.1"/>
    </source>
</evidence>
<gene>
    <name evidence="2" type="ORF">CBX91_04530</name>
    <name evidence="1" type="ORF">D1E52_02155</name>
</gene>
<comment type="caution">
    <text evidence="1">The sequence shown here is derived from an EMBL/GenBank/DDBJ whole genome shotgun (WGS) entry which is preliminary data.</text>
</comment>
<proteinExistence type="predicted"/>
<dbReference type="AlphaFoldDB" id="A0A5T6MSB1"/>
<protein>
    <submittedName>
        <fullName evidence="1">Uncharacterized protein</fullName>
    </submittedName>
</protein>